<dbReference type="AlphaFoldDB" id="A0AAN7SV56"/>
<organism evidence="2 3">
    <name type="scientific">Lithohypha guttulata</name>
    <dbReference type="NCBI Taxonomy" id="1690604"/>
    <lineage>
        <taxon>Eukaryota</taxon>
        <taxon>Fungi</taxon>
        <taxon>Dikarya</taxon>
        <taxon>Ascomycota</taxon>
        <taxon>Pezizomycotina</taxon>
        <taxon>Eurotiomycetes</taxon>
        <taxon>Chaetothyriomycetidae</taxon>
        <taxon>Chaetothyriales</taxon>
        <taxon>Trichomeriaceae</taxon>
        <taxon>Lithohypha</taxon>
    </lineage>
</organism>
<accession>A0AAN7SV56</accession>
<feature type="region of interest" description="Disordered" evidence="1">
    <location>
        <begin position="1"/>
        <end position="25"/>
    </location>
</feature>
<dbReference type="Proteomes" id="UP001309876">
    <property type="component" value="Unassembled WGS sequence"/>
</dbReference>
<evidence type="ECO:0000313" key="3">
    <source>
        <dbReference type="Proteomes" id="UP001309876"/>
    </source>
</evidence>
<comment type="caution">
    <text evidence="2">The sequence shown here is derived from an EMBL/GenBank/DDBJ whole genome shotgun (WGS) entry which is preliminary data.</text>
</comment>
<proteinExistence type="predicted"/>
<dbReference type="EMBL" id="JAVRRJ010000008">
    <property type="protein sequence ID" value="KAK5082304.1"/>
    <property type="molecule type" value="Genomic_DNA"/>
</dbReference>
<evidence type="ECO:0000313" key="2">
    <source>
        <dbReference type="EMBL" id="KAK5082304.1"/>
    </source>
</evidence>
<reference evidence="2 3" key="1">
    <citation type="submission" date="2023-08" db="EMBL/GenBank/DDBJ databases">
        <title>Black Yeasts Isolated from many extreme environments.</title>
        <authorList>
            <person name="Coleine C."/>
            <person name="Stajich J.E."/>
            <person name="Selbmann L."/>
        </authorList>
    </citation>
    <scope>NUCLEOTIDE SEQUENCE [LARGE SCALE GENOMIC DNA]</scope>
    <source>
        <strain evidence="2 3">CCFEE 5910</strain>
    </source>
</reference>
<keyword evidence="3" id="KW-1185">Reference proteome</keyword>
<protein>
    <submittedName>
        <fullName evidence="2">Uncharacterized protein</fullName>
    </submittedName>
</protein>
<sequence length="421" mass="47280">MSPVDSVSPTSPMDISPGTPTATQQQFRFPAPPVISPSLHLPKLVTSFQNSGRNASELRRMSAQFQLPTPSPLSLGLTPLTAIHRRGSTPSVRYGTAINPDNLFSSTATSAPGALPPPYSDLPPVSPLASRRVPALRRQDAMEGLKDIQGEVSSPIIQQVISLPLRVSTRRSSSPQAPSAEVQAQHVEDLNEELASYATSNAPRKYRRILPKDQAGIEPQTTGVRLRSPIHKRRHRRNHSRDFSRSLPVGIRVAHKPTPEQIHYARVVNHYATELVPLISVRTGEAHPDFPSSLLQYHLLTHDQLDSLARHYHQTIDAGNERWDYPCPIAWGKVWCGNSPAPTTSLPNQSRRHLVDLNTKRRRFGRFIGLKVESSPIQSPREAQEQAESLVERMEREWRESLRRVEDEHKLREKMWGRRGF</sequence>
<gene>
    <name evidence="2" type="ORF">LTR05_007450</name>
</gene>
<name>A0AAN7SV56_9EURO</name>
<evidence type="ECO:0000256" key="1">
    <source>
        <dbReference type="SAM" id="MobiDB-lite"/>
    </source>
</evidence>